<dbReference type="RefSeq" id="WP_238465061.1">
    <property type="nucleotide sequence ID" value="NZ_JAKLJA010000013.1"/>
</dbReference>
<dbReference type="Proteomes" id="UP001139308">
    <property type="component" value="Unassembled WGS sequence"/>
</dbReference>
<proteinExistence type="predicted"/>
<organism evidence="1 2">
    <name type="scientific">Paraburkholderia tagetis</name>
    <dbReference type="NCBI Taxonomy" id="2913261"/>
    <lineage>
        <taxon>Bacteria</taxon>
        <taxon>Pseudomonadati</taxon>
        <taxon>Pseudomonadota</taxon>
        <taxon>Betaproteobacteria</taxon>
        <taxon>Burkholderiales</taxon>
        <taxon>Burkholderiaceae</taxon>
        <taxon>Paraburkholderia</taxon>
    </lineage>
</organism>
<evidence type="ECO:0000313" key="1">
    <source>
        <dbReference type="EMBL" id="MCG5075209.1"/>
    </source>
</evidence>
<dbReference type="CDD" id="cd14744">
    <property type="entry name" value="PAAR_CT_2"/>
    <property type="match status" value="1"/>
</dbReference>
<keyword evidence="2" id="KW-1185">Reference proteome</keyword>
<dbReference type="EMBL" id="JAKLJA010000013">
    <property type="protein sequence ID" value="MCG5075209.1"/>
    <property type="molecule type" value="Genomic_DNA"/>
</dbReference>
<comment type="caution">
    <text evidence="1">The sequence shown here is derived from an EMBL/GenBank/DDBJ whole genome shotgun (WGS) entry which is preliminary data.</text>
</comment>
<evidence type="ECO:0000313" key="2">
    <source>
        <dbReference type="Proteomes" id="UP001139308"/>
    </source>
</evidence>
<name>A0A9X1RRW4_9BURK</name>
<reference evidence="1" key="1">
    <citation type="submission" date="2022-01" db="EMBL/GenBank/DDBJ databases">
        <title>Genome sequence and assembly of Parabukholderia sp. RG36.</title>
        <authorList>
            <person name="Chhetri G."/>
        </authorList>
    </citation>
    <scope>NUCLEOTIDE SEQUENCE</scope>
    <source>
        <strain evidence="1">RG36</strain>
    </source>
</reference>
<sequence>MDIPVVRFGDPTTTGGKVLAHKADIHDNGKKIALHLEHATCGTCEGTFPMFGTGEGMSDGDTQVVIQGDRVLCPCGKNRVIAGPDVGVFVHKTPEAAPERDGASIAARAPRHDVYDEQFALKAGNGQPLAGVRYRIVTDRGRVISGTTNGRGETERIATDGMERLKLYTQGSFTYE</sequence>
<accession>A0A9X1RRW4</accession>
<protein>
    <submittedName>
        <fullName evidence="1">PAAR domain-containing protein</fullName>
    </submittedName>
</protein>
<dbReference type="AlphaFoldDB" id="A0A9X1RRW4"/>
<gene>
    <name evidence="1" type="ORF">L5014_17870</name>
</gene>